<evidence type="ECO:0000256" key="5">
    <source>
        <dbReference type="ARBA" id="ARBA00022729"/>
    </source>
</evidence>
<dbReference type="PANTHER" id="PTHR31232">
    <property type="match status" value="1"/>
</dbReference>
<name>A0A2P5F1L0_TREOI</name>
<evidence type="ECO:0000313" key="7">
    <source>
        <dbReference type="EMBL" id="PON91659.1"/>
    </source>
</evidence>
<evidence type="ECO:0000256" key="1">
    <source>
        <dbReference type="ARBA" id="ARBA00004613"/>
    </source>
</evidence>
<organism evidence="7 8">
    <name type="scientific">Trema orientale</name>
    <name type="common">Charcoal tree</name>
    <name type="synonym">Celtis orientalis</name>
    <dbReference type="NCBI Taxonomy" id="63057"/>
    <lineage>
        <taxon>Eukaryota</taxon>
        <taxon>Viridiplantae</taxon>
        <taxon>Streptophyta</taxon>
        <taxon>Embryophyta</taxon>
        <taxon>Tracheophyta</taxon>
        <taxon>Spermatophyta</taxon>
        <taxon>Magnoliopsida</taxon>
        <taxon>eudicotyledons</taxon>
        <taxon>Gunneridae</taxon>
        <taxon>Pentapetalae</taxon>
        <taxon>rosids</taxon>
        <taxon>fabids</taxon>
        <taxon>Rosales</taxon>
        <taxon>Cannabaceae</taxon>
        <taxon>Trema</taxon>
    </lineage>
</organism>
<dbReference type="OrthoDB" id="1748698at2759"/>
<dbReference type="GO" id="GO:0005576">
    <property type="term" value="C:extracellular region"/>
    <property type="evidence" value="ECO:0007669"/>
    <property type="project" value="UniProtKB-SubCell"/>
</dbReference>
<dbReference type="InterPro" id="IPR010264">
    <property type="entry name" value="Self-incomp_S1"/>
</dbReference>
<dbReference type="GO" id="GO:0060320">
    <property type="term" value="P:rejection of self pollen"/>
    <property type="evidence" value="ECO:0007669"/>
    <property type="project" value="UniProtKB-KW"/>
</dbReference>
<evidence type="ECO:0000256" key="4">
    <source>
        <dbReference type="ARBA" id="ARBA00022525"/>
    </source>
</evidence>
<evidence type="ECO:0000256" key="2">
    <source>
        <dbReference type="ARBA" id="ARBA00005581"/>
    </source>
</evidence>
<dbReference type="EMBL" id="JXTC01000072">
    <property type="protein sequence ID" value="PON91659.1"/>
    <property type="molecule type" value="Genomic_DNA"/>
</dbReference>
<comment type="caution">
    <text evidence="7">The sequence shown here is derived from an EMBL/GenBank/DDBJ whole genome shotgun (WGS) entry which is preliminary data.</text>
</comment>
<dbReference type="InParanoid" id="A0A2P5F1L0"/>
<comment type="subcellular location">
    <subcellularLocation>
        <location evidence="1 6">Secreted</location>
    </subcellularLocation>
</comment>
<gene>
    <name evidence="7" type="ORF">TorRG33x02_124900</name>
</gene>
<comment type="similarity">
    <text evidence="2 6">Belongs to the plant self-incompatibility (S1) protein family.</text>
</comment>
<dbReference type="Proteomes" id="UP000237000">
    <property type="component" value="Unassembled WGS sequence"/>
</dbReference>
<dbReference type="PANTHER" id="PTHR31232:SF43">
    <property type="entry name" value="S-PROTEIN HOMOLOG 29-RELATED"/>
    <property type="match status" value="1"/>
</dbReference>
<dbReference type="PROSITE" id="PS51257">
    <property type="entry name" value="PROKAR_LIPOPROTEIN"/>
    <property type="match status" value="1"/>
</dbReference>
<evidence type="ECO:0000256" key="3">
    <source>
        <dbReference type="ARBA" id="ARBA00022471"/>
    </source>
</evidence>
<feature type="chain" id="PRO_5025098354" description="S-protein homolog" evidence="6">
    <location>
        <begin position="27"/>
        <end position="136"/>
    </location>
</feature>
<keyword evidence="3 6" id="KW-0713">Self-incompatibility</keyword>
<evidence type="ECO:0000256" key="6">
    <source>
        <dbReference type="RuleBase" id="RU367044"/>
    </source>
</evidence>
<dbReference type="AlphaFoldDB" id="A0A2P5F1L0"/>
<keyword evidence="8" id="KW-1185">Reference proteome</keyword>
<evidence type="ECO:0000313" key="8">
    <source>
        <dbReference type="Proteomes" id="UP000237000"/>
    </source>
</evidence>
<dbReference type="Pfam" id="PF05938">
    <property type="entry name" value="Self-incomp_S1"/>
    <property type="match status" value="1"/>
</dbReference>
<protein>
    <recommendedName>
        <fullName evidence="6">S-protein homolog</fullName>
    </recommendedName>
</protein>
<feature type="signal peptide" evidence="6">
    <location>
        <begin position="1"/>
        <end position="26"/>
    </location>
</feature>
<accession>A0A2P5F1L0</accession>
<keyword evidence="4 6" id="KW-0964">Secreted</keyword>
<reference evidence="8" key="1">
    <citation type="submission" date="2016-06" db="EMBL/GenBank/DDBJ databases">
        <title>Parallel loss of symbiosis genes in relatives of nitrogen-fixing non-legume Parasponia.</title>
        <authorList>
            <person name="Van Velzen R."/>
            <person name="Holmer R."/>
            <person name="Bu F."/>
            <person name="Rutten L."/>
            <person name="Van Zeijl A."/>
            <person name="Liu W."/>
            <person name="Santuari L."/>
            <person name="Cao Q."/>
            <person name="Sharma T."/>
            <person name="Shen D."/>
            <person name="Roswanjaya Y."/>
            <person name="Wardhani T."/>
            <person name="Kalhor M.S."/>
            <person name="Jansen J."/>
            <person name="Van den Hoogen J."/>
            <person name="Gungor B."/>
            <person name="Hartog M."/>
            <person name="Hontelez J."/>
            <person name="Verver J."/>
            <person name="Yang W.-C."/>
            <person name="Schijlen E."/>
            <person name="Repin R."/>
            <person name="Schilthuizen M."/>
            <person name="Schranz E."/>
            <person name="Heidstra R."/>
            <person name="Miyata K."/>
            <person name="Fedorova E."/>
            <person name="Kohlen W."/>
            <person name="Bisseling T."/>
            <person name="Smit S."/>
            <person name="Geurts R."/>
        </authorList>
    </citation>
    <scope>NUCLEOTIDE SEQUENCE [LARGE SCALE GENOMIC DNA]</scope>
    <source>
        <strain evidence="8">cv. RG33-2</strain>
    </source>
</reference>
<sequence>MKLSHSLVLIPFLLVLFSCVSKTCEGIIVDIYNGLDHNLDLTFQCKSKDGSGDVGVHVLHFNQRYTFSFQRTATSLYTCSFRWDQSGIHWYDVFKPDDACSGCLWRITAQGPCLFNGDTGQYDLCKQWKINGKLHD</sequence>
<keyword evidence="5 6" id="KW-0732">Signal</keyword>
<proteinExistence type="inferred from homology"/>